<dbReference type="AlphaFoldDB" id="A0A4Z2ISE9"/>
<comment type="caution">
    <text evidence="1">The sequence shown here is derived from an EMBL/GenBank/DDBJ whole genome shotgun (WGS) entry which is preliminary data.</text>
</comment>
<reference evidence="1 2" key="1">
    <citation type="submission" date="2019-03" db="EMBL/GenBank/DDBJ databases">
        <title>First draft genome of Liparis tanakae, snailfish: a comprehensive survey of snailfish specific genes.</title>
        <authorList>
            <person name="Kim W."/>
            <person name="Song I."/>
            <person name="Jeong J.-H."/>
            <person name="Kim D."/>
            <person name="Kim S."/>
            <person name="Ryu S."/>
            <person name="Song J.Y."/>
            <person name="Lee S.K."/>
        </authorList>
    </citation>
    <scope>NUCLEOTIDE SEQUENCE [LARGE SCALE GENOMIC DNA]</scope>
    <source>
        <tissue evidence="1">Muscle</tissue>
    </source>
</reference>
<keyword evidence="2" id="KW-1185">Reference proteome</keyword>
<proteinExistence type="predicted"/>
<evidence type="ECO:0000313" key="1">
    <source>
        <dbReference type="EMBL" id="TNN80920.1"/>
    </source>
</evidence>
<sequence>MSRKKRRAVLGIRAQISPSTMKHCFMLGLGNVLERAEWTLRRDRHQGFVRQAGSEPGAFQTPIMQQDSAGQKEQECFRQSCSLGFYASIVY</sequence>
<organism evidence="1 2">
    <name type="scientific">Liparis tanakae</name>
    <name type="common">Tanaka's snailfish</name>
    <dbReference type="NCBI Taxonomy" id="230148"/>
    <lineage>
        <taxon>Eukaryota</taxon>
        <taxon>Metazoa</taxon>
        <taxon>Chordata</taxon>
        <taxon>Craniata</taxon>
        <taxon>Vertebrata</taxon>
        <taxon>Euteleostomi</taxon>
        <taxon>Actinopterygii</taxon>
        <taxon>Neopterygii</taxon>
        <taxon>Teleostei</taxon>
        <taxon>Neoteleostei</taxon>
        <taxon>Acanthomorphata</taxon>
        <taxon>Eupercaria</taxon>
        <taxon>Perciformes</taxon>
        <taxon>Cottioidei</taxon>
        <taxon>Cottales</taxon>
        <taxon>Liparidae</taxon>
        <taxon>Liparis</taxon>
    </lineage>
</organism>
<protein>
    <submittedName>
        <fullName evidence="1">Uncharacterized protein</fullName>
    </submittedName>
</protein>
<evidence type="ECO:0000313" key="2">
    <source>
        <dbReference type="Proteomes" id="UP000314294"/>
    </source>
</evidence>
<name>A0A4Z2ISE9_9TELE</name>
<gene>
    <name evidence="1" type="ORF">EYF80_008925</name>
</gene>
<dbReference type="Proteomes" id="UP000314294">
    <property type="component" value="Unassembled WGS sequence"/>
</dbReference>
<accession>A0A4Z2ISE9</accession>
<dbReference type="EMBL" id="SRLO01000050">
    <property type="protein sequence ID" value="TNN80920.1"/>
    <property type="molecule type" value="Genomic_DNA"/>
</dbReference>